<evidence type="ECO:0000256" key="5">
    <source>
        <dbReference type="PROSITE-ProRule" id="PRU00708"/>
    </source>
</evidence>
<evidence type="ECO:0000313" key="8">
    <source>
        <dbReference type="Proteomes" id="UP000076154"/>
    </source>
</evidence>
<dbReference type="Pfam" id="PF01535">
    <property type="entry name" value="PPR"/>
    <property type="match status" value="1"/>
</dbReference>
<keyword evidence="2" id="KW-0677">Repeat</keyword>
<comment type="function">
    <text evidence="3">Regulates mitochondrial small subunit maturation by controlling 15S rRNA 5'-end processing. Localizes to the 5' precursor of the 15S rRNA in a position that is subsequently occupied by mS47 in the mature yeast mtSSU. Uses structure and sequence-specific RNA recognition, binding to a single-stranded region of the precursor and specifically recognizing bases -6 to -1. The exchange of Ccm1 for mS47 is coupled to the irreversible removal of precursor rRNA that is accompanied by conformational changes of the mitoribosomal proteins uS5m and mS26. These conformational changes signal completion of 5'-end rRNA processing through protection of the mature 5'-end of the 15S rRNA and stabilization of mS47. The removal of the 5' precursor together with the dissociation of Ccm1 may be catalyzed by the 5'-3' exoribonuclease Pet127. Involved in the specific removal of group I introns in mitochondrial encoded transcripts.</text>
</comment>
<dbReference type="PROSITE" id="PS51375">
    <property type="entry name" value="PPR"/>
    <property type="match status" value="1"/>
</dbReference>
<dbReference type="InParanoid" id="A0A369JU38"/>
<comment type="similarity">
    <text evidence="1">Belongs to the CCM1 family.</text>
</comment>
<dbReference type="Gene3D" id="1.25.40.10">
    <property type="entry name" value="Tetratricopeptide repeat domain"/>
    <property type="match status" value="2"/>
</dbReference>
<name>A0A369JU38_HYPMA</name>
<dbReference type="InterPro" id="IPR002885">
    <property type="entry name" value="PPR_rpt"/>
</dbReference>
<comment type="subunit">
    <text evidence="4">Binds to mitochondrial small subunit 15S rRNA.</text>
</comment>
<dbReference type="AlphaFoldDB" id="A0A369JU38"/>
<evidence type="ECO:0000313" key="7">
    <source>
        <dbReference type="EMBL" id="RDB22854.1"/>
    </source>
</evidence>
<evidence type="ECO:0000256" key="6">
    <source>
        <dbReference type="SAM" id="MobiDB-lite"/>
    </source>
</evidence>
<feature type="compositionally biased region" description="Basic and acidic residues" evidence="6">
    <location>
        <begin position="57"/>
        <end position="70"/>
    </location>
</feature>
<evidence type="ECO:0000256" key="1">
    <source>
        <dbReference type="ARBA" id="ARBA00006192"/>
    </source>
</evidence>
<protein>
    <submittedName>
        <fullName evidence="7">Uncharacterized protein</fullName>
    </submittedName>
</protein>
<dbReference type="Pfam" id="PF13041">
    <property type="entry name" value="PPR_2"/>
    <property type="match status" value="1"/>
</dbReference>
<dbReference type="PANTHER" id="PTHR47447">
    <property type="entry name" value="OS03G0856100 PROTEIN"/>
    <property type="match status" value="1"/>
</dbReference>
<evidence type="ECO:0000256" key="3">
    <source>
        <dbReference type="ARBA" id="ARBA00044493"/>
    </source>
</evidence>
<dbReference type="PANTHER" id="PTHR47447:SF17">
    <property type="entry name" value="OS12G0638900 PROTEIN"/>
    <property type="match status" value="1"/>
</dbReference>
<accession>A0A369JU38</accession>
<evidence type="ECO:0000256" key="4">
    <source>
        <dbReference type="ARBA" id="ARBA00044511"/>
    </source>
</evidence>
<dbReference type="EMBL" id="LUEZ02000049">
    <property type="protein sequence ID" value="RDB22854.1"/>
    <property type="molecule type" value="Genomic_DNA"/>
</dbReference>
<comment type="caution">
    <text evidence="7">The sequence shown here is derived from an EMBL/GenBank/DDBJ whole genome shotgun (WGS) entry which is preliminary data.</text>
</comment>
<proteinExistence type="inferred from homology"/>
<dbReference type="Proteomes" id="UP000076154">
    <property type="component" value="Unassembled WGS sequence"/>
</dbReference>
<keyword evidence="8" id="KW-1185">Reference proteome</keyword>
<sequence length="663" mass="75038">MLRQLTSTHGHRQLELAQLSCCCAARCYASLSRPQTRIQYDEGYANARPSPSRTPYRRGDRPIENAERELPQLPRYLRREARATPQAPLDKRDSDTFPSQAAPRVYRSRHLDPTQKQESKVAIKLLEPHVLSTRLKKLCDANKLDAAITMLKNAPLDAQNTPVWNTCIWESMKAKRFKLGYQLFIDMKRRGFSPTTRTFQTMFTGLSRIESWLHHPKQLENARSVYESYQRHMASVKSEDPNSPELSVDPLAGYIKILGDAGCHQEIFDVYYAMESEGPLAPNHFIFTAMFQALSAKHDTSGGSSPTQANIKNAADARLLWTQMQKAMQKTPGFKVDAILVTSAITALSRGRPADQDFAFQLVRDYYGLTAPGDPLTKGSIPLAPQSLAAILRLCNNSEKYVLCDHFFQQVKRRPEALGGVAILDRGHLEEVLKARLALREAGSAYYCLDTLEWMLRQEITGKNGPKIRPALTTFNLVLTACWRDGDWKTAARVFDLMTGYHSHDFMDGAVSTSPRLDKRGVGRNMVPTPETLSSMLRAALGSRDRANVRQCLRIADYLGAYRFFQLTTKAARTEESPKSMKNMAFYISKLASALVEAVAYVSDASARRHTSQDEMRRWQELAADAARYEKRANQRSDFIPTVTKRPQEEKIRLTQYEKALRQ</sequence>
<evidence type="ECO:0000256" key="2">
    <source>
        <dbReference type="ARBA" id="ARBA00022737"/>
    </source>
</evidence>
<feature type="repeat" description="PPR" evidence="5">
    <location>
        <begin position="160"/>
        <end position="194"/>
    </location>
</feature>
<feature type="region of interest" description="Disordered" evidence="6">
    <location>
        <begin position="40"/>
        <end position="113"/>
    </location>
</feature>
<gene>
    <name evidence="7" type="ORF">Hypma_010203</name>
</gene>
<organism evidence="7 8">
    <name type="scientific">Hypsizygus marmoreus</name>
    <name type="common">White beech mushroom</name>
    <name type="synonym">Agaricus marmoreus</name>
    <dbReference type="NCBI Taxonomy" id="39966"/>
    <lineage>
        <taxon>Eukaryota</taxon>
        <taxon>Fungi</taxon>
        <taxon>Dikarya</taxon>
        <taxon>Basidiomycota</taxon>
        <taxon>Agaricomycotina</taxon>
        <taxon>Agaricomycetes</taxon>
        <taxon>Agaricomycetidae</taxon>
        <taxon>Agaricales</taxon>
        <taxon>Tricholomatineae</taxon>
        <taxon>Lyophyllaceae</taxon>
        <taxon>Hypsizygus</taxon>
    </lineage>
</organism>
<dbReference type="OrthoDB" id="185373at2759"/>
<reference evidence="7" key="1">
    <citation type="submission" date="2018-04" db="EMBL/GenBank/DDBJ databases">
        <title>Whole genome sequencing of Hypsizygus marmoreus.</title>
        <authorList>
            <person name="Choi I.-G."/>
            <person name="Min B."/>
            <person name="Kim J.-G."/>
            <person name="Kim S."/>
            <person name="Oh Y.-L."/>
            <person name="Kong W.-S."/>
            <person name="Park H."/>
            <person name="Jeong J."/>
            <person name="Song E.-S."/>
        </authorList>
    </citation>
    <scope>NUCLEOTIDE SEQUENCE [LARGE SCALE GENOMIC DNA]</scope>
    <source>
        <strain evidence="7">51987-8</strain>
    </source>
</reference>
<dbReference type="InterPro" id="IPR011990">
    <property type="entry name" value="TPR-like_helical_dom_sf"/>
</dbReference>